<reference evidence="3 4" key="1">
    <citation type="submission" date="2020-07" db="EMBL/GenBank/DDBJ databases">
        <title>Genomic Encyclopedia of Type Strains, Phase IV (KMG-V): Genome sequencing to study the core and pangenomes of soil and plant-associated prokaryotes.</title>
        <authorList>
            <person name="Whitman W."/>
        </authorList>
    </citation>
    <scope>NUCLEOTIDE SEQUENCE [LARGE SCALE GENOMIC DNA]</scope>
    <source>
        <strain evidence="3 4">X4EP2</strain>
    </source>
</reference>
<dbReference type="Pfam" id="PF01757">
    <property type="entry name" value="Acyl_transf_3"/>
    <property type="match status" value="1"/>
</dbReference>
<dbReference type="GO" id="GO:0000271">
    <property type="term" value="P:polysaccharide biosynthetic process"/>
    <property type="evidence" value="ECO:0007669"/>
    <property type="project" value="TreeGrafter"/>
</dbReference>
<dbReference type="RefSeq" id="WP_179489376.1">
    <property type="nucleotide sequence ID" value="NZ_JACCCW010000001.1"/>
</dbReference>
<dbReference type="PANTHER" id="PTHR23028">
    <property type="entry name" value="ACETYLTRANSFERASE"/>
    <property type="match status" value="1"/>
</dbReference>
<feature type="transmembrane region" description="Helical" evidence="1">
    <location>
        <begin position="7"/>
        <end position="26"/>
    </location>
</feature>
<dbReference type="InterPro" id="IPR002656">
    <property type="entry name" value="Acyl_transf_3_dom"/>
</dbReference>
<feature type="transmembrane region" description="Helical" evidence="1">
    <location>
        <begin position="196"/>
        <end position="216"/>
    </location>
</feature>
<name>A0A7Y9PGF4_9BACT</name>
<accession>A0A7Y9PGF4</accession>
<dbReference type="Proteomes" id="UP000589520">
    <property type="component" value="Unassembled WGS sequence"/>
</dbReference>
<feature type="transmembrane region" description="Helical" evidence="1">
    <location>
        <begin position="257"/>
        <end position="277"/>
    </location>
</feature>
<proteinExistence type="predicted"/>
<feature type="transmembrane region" description="Helical" evidence="1">
    <location>
        <begin position="289"/>
        <end position="309"/>
    </location>
</feature>
<keyword evidence="1" id="KW-0812">Transmembrane</keyword>
<dbReference type="GO" id="GO:0016747">
    <property type="term" value="F:acyltransferase activity, transferring groups other than amino-acyl groups"/>
    <property type="evidence" value="ECO:0007669"/>
    <property type="project" value="InterPro"/>
</dbReference>
<dbReference type="InterPro" id="IPR050879">
    <property type="entry name" value="Acyltransferase_3"/>
</dbReference>
<dbReference type="EMBL" id="JACCCW010000001">
    <property type="protein sequence ID" value="NYF79259.1"/>
    <property type="molecule type" value="Genomic_DNA"/>
</dbReference>
<keyword evidence="1" id="KW-0472">Membrane</keyword>
<evidence type="ECO:0000313" key="3">
    <source>
        <dbReference type="EMBL" id="NYF79259.1"/>
    </source>
</evidence>
<evidence type="ECO:0000256" key="1">
    <source>
        <dbReference type="SAM" id="Phobius"/>
    </source>
</evidence>
<feature type="transmembrane region" description="Helical" evidence="1">
    <location>
        <begin position="87"/>
        <end position="120"/>
    </location>
</feature>
<feature type="transmembrane region" description="Helical" evidence="1">
    <location>
        <begin position="140"/>
        <end position="162"/>
    </location>
</feature>
<evidence type="ECO:0000259" key="2">
    <source>
        <dbReference type="Pfam" id="PF01757"/>
    </source>
</evidence>
<gene>
    <name evidence="3" type="ORF">HDF17_001546</name>
</gene>
<feature type="transmembrane region" description="Helical" evidence="1">
    <location>
        <begin position="169"/>
        <end position="190"/>
    </location>
</feature>
<dbReference type="PANTHER" id="PTHR23028:SF53">
    <property type="entry name" value="ACYL_TRANSF_3 DOMAIN-CONTAINING PROTEIN"/>
    <property type="match status" value="1"/>
</dbReference>
<keyword evidence="4" id="KW-1185">Reference proteome</keyword>
<feature type="transmembrane region" description="Helical" evidence="1">
    <location>
        <begin position="46"/>
        <end position="66"/>
    </location>
</feature>
<sequence length="377" mass="42807">MKQRHIPALDGLRGVAVLMVFVYHYGGGTHSSNRVMQLFGFFNKGGWVGVTLFFILSGFLITGILWDSYDDPHWWRNFYMRRTLRIFPLYFGTLLLVLLAAAAVGTFLPALKMIWVPFLFLQNIPPLIDNINRLPSPFPLFHFWSLAVEEQFYLIWPFLLVLQKTRRRAQLLCLTVFLLACAFRICLWQFAPNPDYVEFILTRAGELAAGGWLAIAYRGPEWPRVERFAPATAMLGGAGFLFAGLHCHSFESTSSWMMELGLPGITLCLASILVLAIRPGLLQRCFSGAWLRWIGSISFGIYVFHVLLAKVFHFLTHQLAGNRGPMVQNAVFFVIAAIGSVVAAWLSFHFYEKRFLRIKKRFTPISESPLVASQSSD</sequence>
<feature type="transmembrane region" description="Helical" evidence="1">
    <location>
        <begin position="228"/>
        <end position="245"/>
    </location>
</feature>
<feature type="domain" description="Acyltransferase 3" evidence="2">
    <location>
        <begin position="7"/>
        <end position="346"/>
    </location>
</feature>
<keyword evidence="1" id="KW-1133">Transmembrane helix</keyword>
<comment type="caution">
    <text evidence="3">The sequence shown here is derived from an EMBL/GenBank/DDBJ whole genome shotgun (WGS) entry which is preliminary data.</text>
</comment>
<dbReference type="GO" id="GO:0016020">
    <property type="term" value="C:membrane"/>
    <property type="evidence" value="ECO:0007669"/>
    <property type="project" value="TreeGrafter"/>
</dbReference>
<evidence type="ECO:0000313" key="4">
    <source>
        <dbReference type="Proteomes" id="UP000589520"/>
    </source>
</evidence>
<protein>
    <submittedName>
        <fullName evidence="3">Peptidoglycan/LPS O-acetylase OafA/YrhL</fullName>
    </submittedName>
</protein>
<organism evidence="3 4">
    <name type="scientific">Granulicella arctica</name>
    <dbReference type="NCBI Taxonomy" id="940613"/>
    <lineage>
        <taxon>Bacteria</taxon>
        <taxon>Pseudomonadati</taxon>
        <taxon>Acidobacteriota</taxon>
        <taxon>Terriglobia</taxon>
        <taxon>Terriglobales</taxon>
        <taxon>Acidobacteriaceae</taxon>
        <taxon>Granulicella</taxon>
    </lineage>
</organism>
<feature type="transmembrane region" description="Helical" evidence="1">
    <location>
        <begin position="329"/>
        <end position="351"/>
    </location>
</feature>
<dbReference type="AlphaFoldDB" id="A0A7Y9PGF4"/>